<dbReference type="AlphaFoldDB" id="A0A1G9I4K3"/>
<sequence length="169" mass="18410">MLIRSSPRITLTREGLDFCAEPERLLVAVSRLEAQARDIASGAPRSFDAAAISAVGLSVIPRALARLDRSKLRGAVRLSIQSAQSVPFMLTSGQADIVFFNPPLQGIAIRPLAEEIMFTWSVIVSDGHPQRGALGELVTAHEQVVAETIPGFRRLDQTELRILLSAERK</sequence>
<dbReference type="GO" id="GO:0043565">
    <property type="term" value="F:sequence-specific DNA binding"/>
    <property type="evidence" value="ECO:0007669"/>
    <property type="project" value="TreeGrafter"/>
</dbReference>
<proteinExistence type="predicted"/>
<accession>A0A1G9I4K3</accession>
<dbReference type="GO" id="GO:0010628">
    <property type="term" value="P:positive regulation of gene expression"/>
    <property type="evidence" value="ECO:0007669"/>
    <property type="project" value="TreeGrafter"/>
</dbReference>
<protein>
    <submittedName>
        <fullName evidence="1">Uncharacterized protein</fullName>
    </submittedName>
</protein>
<organism evidence="1 2">
    <name type="scientific">Aliiruegeria lutimaris</name>
    <dbReference type="NCBI Taxonomy" id="571298"/>
    <lineage>
        <taxon>Bacteria</taxon>
        <taxon>Pseudomonadati</taxon>
        <taxon>Pseudomonadota</taxon>
        <taxon>Alphaproteobacteria</taxon>
        <taxon>Rhodobacterales</taxon>
        <taxon>Roseobacteraceae</taxon>
        <taxon>Aliiruegeria</taxon>
    </lineage>
</organism>
<reference evidence="1 2" key="1">
    <citation type="submission" date="2016-10" db="EMBL/GenBank/DDBJ databases">
        <authorList>
            <person name="de Groot N.N."/>
        </authorList>
    </citation>
    <scope>NUCLEOTIDE SEQUENCE [LARGE SCALE GENOMIC DNA]</scope>
    <source>
        <strain evidence="1 2">DSM 25294</strain>
    </source>
</reference>
<dbReference type="EMBL" id="FNEK01000072">
    <property type="protein sequence ID" value="SDL19743.1"/>
    <property type="molecule type" value="Genomic_DNA"/>
</dbReference>
<dbReference type="OrthoDB" id="7260751at2"/>
<dbReference type="PANTHER" id="PTHR30427">
    <property type="entry name" value="TRANSCRIPTIONAL ACTIVATOR PROTEIN LYSR"/>
    <property type="match status" value="1"/>
</dbReference>
<keyword evidence="2" id="KW-1185">Reference proteome</keyword>
<evidence type="ECO:0000313" key="2">
    <source>
        <dbReference type="Proteomes" id="UP000199382"/>
    </source>
</evidence>
<dbReference type="STRING" id="571298.SAMN04488026_10729"/>
<gene>
    <name evidence="1" type="ORF">SAMN04488026_10729</name>
</gene>
<dbReference type="RefSeq" id="WP_093162864.1">
    <property type="nucleotide sequence ID" value="NZ_FNEK01000072.1"/>
</dbReference>
<dbReference type="Proteomes" id="UP000199382">
    <property type="component" value="Unassembled WGS sequence"/>
</dbReference>
<evidence type="ECO:0000313" key="1">
    <source>
        <dbReference type="EMBL" id="SDL19743.1"/>
    </source>
</evidence>
<dbReference type="PANTHER" id="PTHR30427:SF1">
    <property type="entry name" value="TRANSCRIPTIONAL ACTIVATOR PROTEIN LYSR"/>
    <property type="match status" value="1"/>
</dbReference>
<name>A0A1G9I4K3_9RHOB</name>